<comment type="caution">
    <text evidence="12">The sequence shown here is derived from an EMBL/GenBank/DDBJ whole genome shotgun (WGS) entry which is preliminary data.</text>
</comment>
<evidence type="ECO:0000256" key="7">
    <source>
        <dbReference type="ARBA" id="ARBA00032024"/>
    </source>
</evidence>
<dbReference type="SUPFAM" id="SSF48179">
    <property type="entry name" value="6-phosphogluconate dehydrogenase C-terminal domain-like"/>
    <property type="match status" value="1"/>
</dbReference>
<keyword evidence="13" id="KW-1185">Reference proteome</keyword>
<comment type="function">
    <text evidence="9">Catalyzes the NADPH-dependent reduction of ketopantoate into pantoic acid.</text>
</comment>
<dbReference type="GO" id="GO:0005737">
    <property type="term" value="C:cytoplasm"/>
    <property type="evidence" value="ECO:0007669"/>
    <property type="project" value="TreeGrafter"/>
</dbReference>
<dbReference type="RefSeq" id="WP_116679799.1">
    <property type="nucleotide sequence ID" value="NZ_QEKY01000014.1"/>
</dbReference>
<evidence type="ECO:0000256" key="1">
    <source>
        <dbReference type="ARBA" id="ARBA00004994"/>
    </source>
</evidence>
<dbReference type="PANTHER" id="PTHR21708">
    <property type="entry name" value="PROBABLE 2-DEHYDROPANTOATE 2-REDUCTASE"/>
    <property type="match status" value="1"/>
</dbReference>
<dbReference type="Gene3D" id="1.10.1040.10">
    <property type="entry name" value="N-(1-d-carboxylethyl)-l-norvaline Dehydrogenase, domain 2"/>
    <property type="match status" value="1"/>
</dbReference>
<dbReference type="Pfam" id="PF02558">
    <property type="entry name" value="ApbA"/>
    <property type="match status" value="1"/>
</dbReference>
<dbReference type="GO" id="GO:0015940">
    <property type="term" value="P:pantothenate biosynthetic process"/>
    <property type="evidence" value="ECO:0007669"/>
    <property type="project" value="UniProtKB-UniPathway"/>
</dbReference>
<organism evidence="12 13">
    <name type="scientific">Porphyromonas loveana</name>
    <dbReference type="NCBI Taxonomy" id="1884669"/>
    <lineage>
        <taxon>Bacteria</taxon>
        <taxon>Pseudomonadati</taxon>
        <taxon>Bacteroidota</taxon>
        <taxon>Bacteroidia</taxon>
        <taxon>Bacteroidales</taxon>
        <taxon>Porphyromonadaceae</taxon>
        <taxon>Porphyromonas</taxon>
    </lineage>
</organism>
<dbReference type="EMBL" id="QEKY01000014">
    <property type="protein sequence ID" value="PVZ08344.1"/>
    <property type="molecule type" value="Genomic_DNA"/>
</dbReference>
<dbReference type="Gene3D" id="3.40.50.720">
    <property type="entry name" value="NAD(P)-binding Rossmann-like Domain"/>
    <property type="match status" value="1"/>
</dbReference>
<keyword evidence="6 9" id="KW-0560">Oxidoreductase</keyword>
<evidence type="ECO:0000259" key="11">
    <source>
        <dbReference type="Pfam" id="PF08546"/>
    </source>
</evidence>
<dbReference type="InterPro" id="IPR003710">
    <property type="entry name" value="ApbA"/>
</dbReference>
<dbReference type="GeneID" id="94551259"/>
<comment type="catalytic activity">
    <reaction evidence="8 9">
        <text>(R)-pantoate + NADP(+) = 2-dehydropantoate + NADPH + H(+)</text>
        <dbReference type="Rhea" id="RHEA:16233"/>
        <dbReference type="ChEBI" id="CHEBI:11561"/>
        <dbReference type="ChEBI" id="CHEBI:15378"/>
        <dbReference type="ChEBI" id="CHEBI:15980"/>
        <dbReference type="ChEBI" id="CHEBI:57783"/>
        <dbReference type="ChEBI" id="CHEBI:58349"/>
        <dbReference type="EC" id="1.1.1.169"/>
    </reaction>
</comment>
<evidence type="ECO:0000256" key="4">
    <source>
        <dbReference type="ARBA" id="ARBA00019465"/>
    </source>
</evidence>
<dbReference type="InterPro" id="IPR013752">
    <property type="entry name" value="KPA_reductase"/>
</dbReference>
<dbReference type="Pfam" id="PF08546">
    <property type="entry name" value="ApbA_C"/>
    <property type="match status" value="1"/>
</dbReference>
<dbReference type="InterPro" id="IPR013328">
    <property type="entry name" value="6PGD_dom2"/>
</dbReference>
<dbReference type="InterPro" id="IPR051402">
    <property type="entry name" value="KPR-Related"/>
</dbReference>
<evidence type="ECO:0000313" key="13">
    <source>
        <dbReference type="Proteomes" id="UP000245462"/>
    </source>
</evidence>
<proteinExistence type="inferred from homology"/>
<dbReference type="InterPro" id="IPR008927">
    <property type="entry name" value="6-PGluconate_DH-like_C_sf"/>
</dbReference>
<dbReference type="SUPFAM" id="SSF51735">
    <property type="entry name" value="NAD(P)-binding Rossmann-fold domains"/>
    <property type="match status" value="1"/>
</dbReference>
<dbReference type="InterPro" id="IPR013332">
    <property type="entry name" value="KPR_N"/>
</dbReference>
<dbReference type="EC" id="1.1.1.169" evidence="3 9"/>
<evidence type="ECO:0000256" key="8">
    <source>
        <dbReference type="ARBA" id="ARBA00048793"/>
    </source>
</evidence>
<evidence type="ECO:0000259" key="10">
    <source>
        <dbReference type="Pfam" id="PF02558"/>
    </source>
</evidence>
<dbReference type="OrthoDB" id="9796561at2"/>
<protein>
    <recommendedName>
        <fullName evidence="4 9">2-dehydropantoate 2-reductase</fullName>
        <ecNumber evidence="3 9">1.1.1.169</ecNumber>
    </recommendedName>
    <alternativeName>
        <fullName evidence="7 9">Ketopantoate reductase</fullName>
    </alternativeName>
</protein>
<keyword evidence="5 9" id="KW-0521">NADP</keyword>
<dbReference type="Proteomes" id="UP000245462">
    <property type="component" value="Unassembled WGS sequence"/>
</dbReference>
<comment type="similarity">
    <text evidence="2 9">Belongs to the ketopantoate reductase family.</text>
</comment>
<dbReference type="NCBIfam" id="TIGR00745">
    <property type="entry name" value="apbA_panE"/>
    <property type="match status" value="1"/>
</dbReference>
<gene>
    <name evidence="12" type="ORF">C7382_11443</name>
</gene>
<dbReference type="PANTHER" id="PTHR21708:SF26">
    <property type="entry name" value="2-DEHYDROPANTOATE 2-REDUCTASE"/>
    <property type="match status" value="1"/>
</dbReference>
<evidence type="ECO:0000256" key="9">
    <source>
        <dbReference type="RuleBase" id="RU362068"/>
    </source>
</evidence>
<accession>A0A2U1F856</accession>
<feature type="domain" description="Ketopantoate reductase C-terminal" evidence="11">
    <location>
        <begin position="194"/>
        <end position="312"/>
    </location>
</feature>
<reference evidence="12 13" key="1">
    <citation type="submission" date="2018-04" db="EMBL/GenBank/DDBJ databases">
        <title>Genomic Encyclopedia of Type Strains, Phase IV (KMG-IV): sequencing the most valuable type-strain genomes for metagenomic binning, comparative biology and taxonomic classification.</title>
        <authorList>
            <person name="Goeker M."/>
        </authorList>
    </citation>
    <scope>NUCLEOTIDE SEQUENCE [LARGE SCALE GENOMIC DNA]</scope>
    <source>
        <strain evidence="12 13">DSM 28520</strain>
    </source>
</reference>
<dbReference type="InterPro" id="IPR036291">
    <property type="entry name" value="NAD(P)-bd_dom_sf"/>
</dbReference>
<keyword evidence="9" id="KW-0566">Pantothenate biosynthesis</keyword>
<evidence type="ECO:0000256" key="5">
    <source>
        <dbReference type="ARBA" id="ARBA00022857"/>
    </source>
</evidence>
<dbReference type="GO" id="GO:0008677">
    <property type="term" value="F:2-dehydropantoate 2-reductase activity"/>
    <property type="evidence" value="ECO:0007669"/>
    <property type="project" value="UniProtKB-EC"/>
</dbReference>
<evidence type="ECO:0000256" key="6">
    <source>
        <dbReference type="ARBA" id="ARBA00023002"/>
    </source>
</evidence>
<evidence type="ECO:0000256" key="3">
    <source>
        <dbReference type="ARBA" id="ARBA00013014"/>
    </source>
</evidence>
<evidence type="ECO:0000256" key="2">
    <source>
        <dbReference type="ARBA" id="ARBA00007870"/>
    </source>
</evidence>
<evidence type="ECO:0000313" key="12">
    <source>
        <dbReference type="EMBL" id="PVZ08344.1"/>
    </source>
</evidence>
<comment type="pathway">
    <text evidence="1 9">Cofactor biosynthesis; (R)-pantothenate biosynthesis; (R)-pantoate from 3-methyl-2-oxobutanoate: step 2/2.</text>
</comment>
<name>A0A2U1F856_9PORP</name>
<dbReference type="AlphaFoldDB" id="A0A2U1F856"/>
<dbReference type="UniPathway" id="UPA00028">
    <property type="reaction ID" value="UER00004"/>
</dbReference>
<sequence length="318" mass="35284">MTQQQQQHPIKIAVFGLGGVGGYYGAMLADYARTRAGEIEIYWIARGAHLEAIRTAGGLHVVTPTRDFIARPTRATDNPAEVGVVDYILFSPKDYNMAEAVAPLRPLIGQGTKVLPLLNGADIAERMRTFLPDTVVWKGCVYISARRSAPGLITLEADRELFYFGSGLSKQTDDEARLAEILTAAGIRAYNPTDIDWYIIKKFMMISVTATATAYFDKTVGTVLAEHEADLLALIEEVAELFRTKYGQLPDDVVQQILDKQKKMPPESTSSMHSDFLLGGATELETLTGYVVREGEALRIDMPVYRRMYRELLQRSNG</sequence>
<feature type="domain" description="Ketopantoate reductase N-terminal" evidence="10">
    <location>
        <begin position="12"/>
        <end position="165"/>
    </location>
</feature>